<dbReference type="Pfam" id="PF00106">
    <property type="entry name" value="adh_short"/>
    <property type="match status" value="1"/>
</dbReference>
<evidence type="ECO:0000313" key="6">
    <source>
        <dbReference type="EMBL" id="RZC72985.1"/>
    </source>
</evidence>
<dbReference type="OrthoDB" id="1933717at2759"/>
<evidence type="ECO:0000256" key="2">
    <source>
        <dbReference type="ARBA" id="ARBA00022857"/>
    </source>
</evidence>
<evidence type="ECO:0000256" key="3">
    <source>
        <dbReference type="ARBA" id="ARBA00023002"/>
    </source>
</evidence>
<keyword evidence="7" id="KW-1185">Reference proteome</keyword>
<dbReference type="InterPro" id="IPR036291">
    <property type="entry name" value="NAD(P)-bd_dom_sf"/>
</dbReference>
<dbReference type="AlphaFoldDB" id="A0A4Y7KM87"/>
<sequence length="304" mass="33393">MDSKTETKLRCAVVTGGNKGIGFEICRQLASDGISVVLTARDISRGLEAVEKLKNSFGITNVVFHQLDVLNPTTISSLAEFIQSNFGKLDILVNNAGVSGMTSDADGFMTMMQAIVKEDQNIEKPNLKQVIIETYESAVECMQTNYYGVKSVTKALIPLLQFSDSPRIVNVTSTGGSLKYISNEKALELLSDGSGLTEEKVDESVDMFYKDFKEDSLETRGWPTYIPAYTLSKVCLNAYTRILARELPTFRVNCVCPGWVKTELNYNTGVYTTAEGAKRIVNLALIPNDGPSGLYFTHGEVTPF</sequence>
<evidence type="ECO:0000256" key="4">
    <source>
        <dbReference type="RuleBase" id="RU000363"/>
    </source>
</evidence>
<dbReference type="Proteomes" id="UP000316621">
    <property type="component" value="Chromosome 8"/>
</dbReference>
<dbReference type="GO" id="GO:0016616">
    <property type="term" value="F:oxidoreductase activity, acting on the CH-OH group of donors, NAD or NADP as acceptor"/>
    <property type="evidence" value="ECO:0007669"/>
    <property type="project" value="InterPro"/>
</dbReference>
<dbReference type="InterPro" id="IPR045313">
    <property type="entry name" value="CBR1-like"/>
</dbReference>
<dbReference type="STRING" id="3469.A0A4Y7KM87"/>
<keyword evidence="2 5" id="KW-0521">NADP</keyword>
<comment type="similarity">
    <text evidence="1 4">Belongs to the short-chain dehydrogenases/reductases (SDR) family.</text>
</comment>
<evidence type="ECO:0000313" key="7">
    <source>
        <dbReference type="Proteomes" id="UP000316621"/>
    </source>
</evidence>
<protein>
    <recommendedName>
        <fullName evidence="5">Short-chain dehydrogenase/reductase</fullName>
        <ecNumber evidence="5">1.1.1.-</ecNumber>
    </recommendedName>
</protein>
<dbReference type="SUPFAM" id="SSF51735">
    <property type="entry name" value="NAD(P)-binding Rossmann-fold domains"/>
    <property type="match status" value="1"/>
</dbReference>
<proteinExistence type="inferred from homology"/>
<evidence type="ECO:0000256" key="1">
    <source>
        <dbReference type="ARBA" id="ARBA00006484"/>
    </source>
</evidence>
<dbReference type="PRINTS" id="PR00080">
    <property type="entry name" value="SDRFAMILY"/>
</dbReference>
<accession>A0A4Y7KM87</accession>
<evidence type="ECO:0000256" key="5">
    <source>
        <dbReference type="RuleBase" id="RU369024"/>
    </source>
</evidence>
<reference evidence="6 7" key="1">
    <citation type="journal article" date="2018" name="Science">
        <title>The opium poppy genome and morphinan production.</title>
        <authorList>
            <person name="Guo L."/>
            <person name="Winzer T."/>
            <person name="Yang X."/>
            <person name="Li Y."/>
            <person name="Ning Z."/>
            <person name="He Z."/>
            <person name="Teodor R."/>
            <person name="Lu Y."/>
            <person name="Bowser T.A."/>
            <person name="Graham I.A."/>
            <person name="Ye K."/>
        </authorList>
    </citation>
    <scope>NUCLEOTIDE SEQUENCE [LARGE SCALE GENOMIC DNA]</scope>
    <source>
        <strain evidence="7">cv. HN1</strain>
        <tissue evidence="6">Leaves</tissue>
    </source>
</reference>
<dbReference type="InterPro" id="IPR002347">
    <property type="entry name" value="SDR_fam"/>
</dbReference>
<keyword evidence="3 5" id="KW-0560">Oxidoreductase</keyword>
<name>A0A4Y7KM87_PAPSO</name>
<dbReference type="OMA" id="CKTDINL"/>
<dbReference type="Gene3D" id="3.40.50.720">
    <property type="entry name" value="NAD(P)-binding Rossmann-like Domain"/>
    <property type="match status" value="1"/>
</dbReference>
<dbReference type="PRINTS" id="PR00081">
    <property type="entry name" value="GDHRDH"/>
</dbReference>
<organism evidence="6 7">
    <name type="scientific">Papaver somniferum</name>
    <name type="common">Opium poppy</name>
    <dbReference type="NCBI Taxonomy" id="3469"/>
    <lineage>
        <taxon>Eukaryota</taxon>
        <taxon>Viridiplantae</taxon>
        <taxon>Streptophyta</taxon>
        <taxon>Embryophyta</taxon>
        <taxon>Tracheophyta</taxon>
        <taxon>Spermatophyta</taxon>
        <taxon>Magnoliopsida</taxon>
        <taxon>Ranunculales</taxon>
        <taxon>Papaveraceae</taxon>
        <taxon>Papaveroideae</taxon>
        <taxon>Papaver</taxon>
    </lineage>
</organism>
<dbReference type="EMBL" id="CM010722">
    <property type="protein sequence ID" value="RZC72985.1"/>
    <property type="molecule type" value="Genomic_DNA"/>
</dbReference>
<dbReference type="PANTHER" id="PTHR43490">
    <property type="entry name" value="(+)-NEOMENTHOL DEHYDROGENASE"/>
    <property type="match status" value="1"/>
</dbReference>
<dbReference type="Pfam" id="PF13561">
    <property type="entry name" value="adh_short_C2"/>
    <property type="match status" value="1"/>
</dbReference>
<dbReference type="CDD" id="cd05324">
    <property type="entry name" value="carb_red_PTCR-like_SDR_c"/>
    <property type="match status" value="1"/>
</dbReference>
<dbReference type="EC" id="1.1.1.-" evidence="5"/>
<dbReference type="PANTHER" id="PTHR43490:SF98">
    <property type="entry name" value="OS02G0640600 PROTEIN"/>
    <property type="match status" value="1"/>
</dbReference>
<dbReference type="GO" id="GO:0016020">
    <property type="term" value="C:membrane"/>
    <property type="evidence" value="ECO:0007669"/>
    <property type="project" value="TreeGrafter"/>
</dbReference>
<dbReference type="Gramene" id="RZC72985">
    <property type="protein sequence ID" value="RZC72985"/>
    <property type="gene ID" value="C5167_048465"/>
</dbReference>
<gene>
    <name evidence="6" type="ORF">C5167_048465</name>
</gene>